<protein>
    <recommendedName>
        <fullName evidence="4">DUF1318 domain-containing protein</fullName>
    </recommendedName>
</protein>
<dbReference type="OrthoDB" id="7875143at2"/>
<accession>A0A4V5PPJ5</accession>
<feature type="signal peptide" evidence="1">
    <location>
        <begin position="1"/>
        <end position="21"/>
    </location>
</feature>
<feature type="chain" id="PRO_5020265314" description="DUF1318 domain-containing protein" evidence="1">
    <location>
        <begin position="22"/>
        <end position="138"/>
    </location>
</feature>
<name>A0A4V5PPJ5_RHOCA</name>
<proteinExistence type="predicted"/>
<evidence type="ECO:0000313" key="3">
    <source>
        <dbReference type="Proteomes" id="UP000310597"/>
    </source>
</evidence>
<evidence type="ECO:0008006" key="4">
    <source>
        <dbReference type="Google" id="ProtNLM"/>
    </source>
</evidence>
<gene>
    <name evidence="2" type="ORF">FBT96_17405</name>
</gene>
<keyword evidence="1" id="KW-0732">Signal</keyword>
<dbReference type="Proteomes" id="UP000310597">
    <property type="component" value="Unassembled WGS sequence"/>
</dbReference>
<dbReference type="EMBL" id="SWJZ01000091">
    <property type="protein sequence ID" value="TKD14673.1"/>
    <property type="molecule type" value="Genomic_DNA"/>
</dbReference>
<evidence type="ECO:0000256" key="1">
    <source>
        <dbReference type="SAM" id="SignalP"/>
    </source>
</evidence>
<organism evidence="2 3">
    <name type="scientific">Rhodobacter capsulatus</name>
    <name type="common">Rhodopseudomonas capsulata</name>
    <dbReference type="NCBI Taxonomy" id="1061"/>
    <lineage>
        <taxon>Bacteria</taxon>
        <taxon>Pseudomonadati</taxon>
        <taxon>Pseudomonadota</taxon>
        <taxon>Alphaproteobacteria</taxon>
        <taxon>Rhodobacterales</taxon>
        <taxon>Rhodobacter group</taxon>
        <taxon>Rhodobacter</taxon>
    </lineage>
</organism>
<reference evidence="2 3" key="1">
    <citation type="submission" date="2019-04" db="EMBL/GenBank/DDBJ databases">
        <title>Draft Whole-Genome sequence of the purple photosynthetic bacterium Rhodobacter capsulatus SP108 with an indigenous class A beta-lactamase.</title>
        <authorList>
            <person name="Robertson S."/>
            <person name="Meyer T.E."/>
            <person name="Kyndt J.A."/>
        </authorList>
    </citation>
    <scope>NUCLEOTIDE SEQUENCE [LARGE SCALE GENOMIC DNA]</scope>
    <source>
        <strain evidence="2 3">SP108</strain>
    </source>
</reference>
<dbReference type="AlphaFoldDB" id="A0A4V5PPJ5"/>
<dbReference type="RefSeq" id="WP_136908893.1">
    <property type="nucleotide sequence ID" value="NZ_SWJZ01000091.1"/>
</dbReference>
<sequence length="138" mass="14648">MRNELVFAGLALVLAAGAASASGVTPGRQQLANQLGVDAAAYSAAELTQLQGARRDNDKAAYDVLLSHGTVRGKDTTSVGKAQIAAQIGVDPAEFTTAELIQLTEAKRSGDLQAVTFYLKHENRNDYYFPQPEHGSDN</sequence>
<evidence type="ECO:0000313" key="2">
    <source>
        <dbReference type="EMBL" id="TKD14673.1"/>
    </source>
</evidence>
<comment type="caution">
    <text evidence="2">The sequence shown here is derived from an EMBL/GenBank/DDBJ whole genome shotgun (WGS) entry which is preliminary data.</text>
</comment>